<sequence>MTDQTHAPGPSAAPAVRDAHGFNPDDYEWIPVARQRRSDGWTPQRQREFIEALADTGSVVDAARAVHMSANSCYRLRRAPGAEGFAAAWEAAIANASRRLVDIAFDRAVNGVEDAVLDRDGNVIHIRTRYNDRLLMFLLRAHHPERYRAPDHRRRAVPSTETAATTAEVTGAIPATLPAPSAIIPDIARALDALMPVCPPDPHKRMHPEDLENLMFNNQDD</sequence>
<feature type="region of interest" description="Disordered" evidence="1">
    <location>
        <begin position="1"/>
        <end position="20"/>
    </location>
</feature>
<dbReference type="RefSeq" id="WP_381488702.1">
    <property type="nucleotide sequence ID" value="NZ_JBHTIK010000004.1"/>
</dbReference>
<dbReference type="EMBL" id="JBHTIK010000004">
    <property type="protein sequence ID" value="MFD0848255.1"/>
    <property type="molecule type" value="Genomic_DNA"/>
</dbReference>
<name>A0ABW3C1R2_SPHXN</name>
<organism evidence="2 3">
    <name type="scientific">Sphingosinicella xenopeptidilytica</name>
    <dbReference type="NCBI Taxonomy" id="364098"/>
    <lineage>
        <taxon>Bacteria</taxon>
        <taxon>Pseudomonadati</taxon>
        <taxon>Pseudomonadota</taxon>
        <taxon>Alphaproteobacteria</taxon>
        <taxon>Sphingomonadales</taxon>
        <taxon>Sphingosinicellaceae</taxon>
        <taxon>Sphingosinicella</taxon>
    </lineage>
</organism>
<keyword evidence="3" id="KW-1185">Reference proteome</keyword>
<evidence type="ECO:0008006" key="4">
    <source>
        <dbReference type="Google" id="ProtNLM"/>
    </source>
</evidence>
<accession>A0ABW3C1R2</accession>
<evidence type="ECO:0000256" key="1">
    <source>
        <dbReference type="SAM" id="MobiDB-lite"/>
    </source>
</evidence>
<proteinExistence type="predicted"/>
<evidence type="ECO:0000313" key="2">
    <source>
        <dbReference type="EMBL" id="MFD0848255.1"/>
    </source>
</evidence>
<dbReference type="Proteomes" id="UP001597124">
    <property type="component" value="Unassembled WGS sequence"/>
</dbReference>
<evidence type="ECO:0000313" key="3">
    <source>
        <dbReference type="Proteomes" id="UP001597124"/>
    </source>
</evidence>
<reference evidence="3" key="1">
    <citation type="journal article" date="2019" name="Int. J. Syst. Evol. Microbiol.">
        <title>The Global Catalogue of Microorganisms (GCM) 10K type strain sequencing project: providing services to taxonomists for standard genome sequencing and annotation.</title>
        <authorList>
            <consortium name="The Broad Institute Genomics Platform"/>
            <consortium name="The Broad Institute Genome Sequencing Center for Infectious Disease"/>
            <person name="Wu L."/>
            <person name="Ma J."/>
        </authorList>
    </citation>
    <scope>NUCLEOTIDE SEQUENCE [LARGE SCALE GENOMIC DNA]</scope>
    <source>
        <strain evidence="3">CCUG 52537</strain>
    </source>
</reference>
<gene>
    <name evidence="2" type="ORF">ACFQ00_07965</name>
</gene>
<comment type="caution">
    <text evidence="2">The sequence shown here is derived from an EMBL/GenBank/DDBJ whole genome shotgun (WGS) entry which is preliminary data.</text>
</comment>
<protein>
    <recommendedName>
        <fullName evidence="4">Terminase small subunit</fullName>
    </recommendedName>
</protein>